<dbReference type="Gene3D" id="2.40.50.140">
    <property type="entry name" value="Nucleic acid-binding proteins"/>
    <property type="match status" value="1"/>
</dbReference>
<dbReference type="PANTHER" id="PTHR11544">
    <property type="entry name" value="COLD SHOCK DOMAIN CONTAINING PROTEINS"/>
    <property type="match status" value="1"/>
</dbReference>
<protein>
    <submittedName>
        <fullName evidence="4">Cold shock domain-containing protein</fullName>
    </submittedName>
</protein>
<dbReference type="SUPFAM" id="SSF50249">
    <property type="entry name" value="Nucleic acid-binding proteins"/>
    <property type="match status" value="1"/>
</dbReference>
<dbReference type="Proteomes" id="UP001168528">
    <property type="component" value="Unassembled WGS sequence"/>
</dbReference>
<organism evidence="4 5">
    <name type="scientific">Rhodocytophaga aerolata</name>
    <dbReference type="NCBI Taxonomy" id="455078"/>
    <lineage>
        <taxon>Bacteria</taxon>
        <taxon>Pseudomonadati</taxon>
        <taxon>Bacteroidota</taxon>
        <taxon>Cytophagia</taxon>
        <taxon>Cytophagales</taxon>
        <taxon>Rhodocytophagaceae</taxon>
        <taxon>Rhodocytophaga</taxon>
    </lineage>
</organism>
<gene>
    <name evidence="4" type="ORF">Q0590_32505</name>
</gene>
<dbReference type="RefSeq" id="WP_302041841.1">
    <property type="nucleotide sequence ID" value="NZ_JAUKPO010000041.1"/>
</dbReference>
<evidence type="ECO:0000256" key="2">
    <source>
        <dbReference type="ARBA" id="ARBA00022490"/>
    </source>
</evidence>
<sequence>METGTVTYFNESKGFGFIRKGNSLHNIFVHVNSLLDEIREEDEVEFELVEGKKGMSAINVKRII</sequence>
<dbReference type="Pfam" id="PF00313">
    <property type="entry name" value="CSD"/>
    <property type="match status" value="1"/>
</dbReference>
<dbReference type="InterPro" id="IPR011129">
    <property type="entry name" value="CSD"/>
</dbReference>
<dbReference type="InterPro" id="IPR012340">
    <property type="entry name" value="NA-bd_OB-fold"/>
</dbReference>
<reference evidence="4" key="1">
    <citation type="submission" date="2023-07" db="EMBL/GenBank/DDBJ databases">
        <title>The genome sequence of Rhodocytophaga aerolata KACC 12507.</title>
        <authorList>
            <person name="Zhang X."/>
        </authorList>
    </citation>
    <scope>NUCLEOTIDE SEQUENCE</scope>
    <source>
        <strain evidence="4">KACC 12507</strain>
    </source>
</reference>
<keyword evidence="2" id="KW-0963">Cytoplasm</keyword>
<dbReference type="InterPro" id="IPR002059">
    <property type="entry name" value="CSP_DNA-bd"/>
</dbReference>
<dbReference type="PIRSF" id="PIRSF002599">
    <property type="entry name" value="Cold_shock_A"/>
    <property type="match status" value="1"/>
</dbReference>
<evidence type="ECO:0000313" key="5">
    <source>
        <dbReference type="Proteomes" id="UP001168528"/>
    </source>
</evidence>
<evidence type="ECO:0000313" key="4">
    <source>
        <dbReference type="EMBL" id="MDO1451041.1"/>
    </source>
</evidence>
<dbReference type="InterPro" id="IPR012156">
    <property type="entry name" value="Cold_shock_CspA"/>
</dbReference>
<comment type="subcellular location">
    <subcellularLocation>
        <location evidence="1">Cytoplasm</location>
    </subcellularLocation>
</comment>
<comment type="caution">
    <text evidence="4">The sequence shown here is derived from an EMBL/GenBank/DDBJ whole genome shotgun (WGS) entry which is preliminary data.</text>
</comment>
<name>A0ABT8RG01_9BACT</name>
<feature type="domain" description="CSD" evidence="3">
    <location>
        <begin position="1"/>
        <end position="62"/>
    </location>
</feature>
<dbReference type="InterPro" id="IPR050181">
    <property type="entry name" value="Cold_shock_domain"/>
</dbReference>
<dbReference type="PRINTS" id="PR00050">
    <property type="entry name" value="COLDSHOCK"/>
</dbReference>
<evidence type="ECO:0000256" key="1">
    <source>
        <dbReference type="ARBA" id="ARBA00004496"/>
    </source>
</evidence>
<dbReference type="CDD" id="cd04458">
    <property type="entry name" value="CSP_CDS"/>
    <property type="match status" value="1"/>
</dbReference>
<dbReference type="PROSITE" id="PS51857">
    <property type="entry name" value="CSD_2"/>
    <property type="match status" value="1"/>
</dbReference>
<dbReference type="SMART" id="SM00357">
    <property type="entry name" value="CSP"/>
    <property type="match status" value="1"/>
</dbReference>
<evidence type="ECO:0000259" key="3">
    <source>
        <dbReference type="PROSITE" id="PS51857"/>
    </source>
</evidence>
<accession>A0ABT8RG01</accession>
<proteinExistence type="predicted"/>
<dbReference type="EMBL" id="JAUKPO010000041">
    <property type="protein sequence ID" value="MDO1451041.1"/>
    <property type="molecule type" value="Genomic_DNA"/>
</dbReference>
<keyword evidence="5" id="KW-1185">Reference proteome</keyword>